<dbReference type="PRINTS" id="PR00175">
    <property type="entry name" value="NAALASMPORT"/>
</dbReference>
<dbReference type="Gene3D" id="3.40.50.11290">
    <property type="match status" value="1"/>
</dbReference>
<dbReference type="CDD" id="cd07710">
    <property type="entry name" value="arylsulfatase_Sdsa1-like_MBL-fold"/>
    <property type="match status" value="1"/>
</dbReference>
<dbReference type="SMART" id="SM00849">
    <property type="entry name" value="Lactamase_B"/>
    <property type="match status" value="1"/>
</dbReference>
<keyword evidence="9 12" id="KW-0472">Membrane</keyword>
<keyword evidence="4 12" id="KW-0812">Transmembrane</keyword>
<dbReference type="InterPro" id="IPR002931">
    <property type="entry name" value="Transglutaminase-like"/>
</dbReference>
<comment type="subcellular location">
    <subcellularLocation>
        <location evidence="1">Cell membrane</location>
        <topology evidence="1">Multi-pass membrane protein</topology>
    </subcellularLocation>
</comment>
<evidence type="ECO:0000256" key="11">
    <source>
        <dbReference type="SAM" id="MobiDB-lite"/>
    </source>
</evidence>
<dbReference type="Pfam" id="PF14403">
    <property type="entry name" value="CP_ATPgrasp_2"/>
    <property type="match status" value="1"/>
</dbReference>
<dbReference type="Pfam" id="PF14863">
    <property type="entry name" value="Alkyl_sulf_dimr"/>
    <property type="match status" value="1"/>
</dbReference>
<dbReference type="InterPro" id="IPR001279">
    <property type="entry name" value="Metallo-B-lactamas"/>
</dbReference>
<dbReference type="InterPro" id="IPR036527">
    <property type="entry name" value="SCP2_sterol-bd_dom_sf"/>
</dbReference>
<dbReference type="OrthoDB" id="448891at2759"/>
<feature type="transmembrane region" description="Helical" evidence="12">
    <location>
        <begin position="69"/>
        <end position="92"/>
    </location>
</feature>
<dbReference type="Gene3D" id="1.20.1740.10">
    <property type="entry name" value="Amino acid/polyamine transporter I"/>
    <property type="match status" value="1"/>
</dbReference>
<dbReference type="InterPro" id="IPR001463">
    <property type="entry name" value="Na/Ala_symport"/>
</dbReference>
<feature type="transmembrane region" description="Helical" evidence="12">
    <location>
        <begin position="356"/>
        <end position="378"/>
    </location>
</feature>
<keyword evidence="8 12" id="KW-1133">Transmembrane helix</keyword>
<feature type="transmembrane region" description="Helical" evidence="12">
    <location>
        <begin position="251"/>
        <end position="276"/>
    </location>
</feature>
<evidence type="ECO:0000313" key="15">
    <source>
        <dbReference type="EMBL" id="CAE7460171.1"/>
    </source>
</evidence>
<evidence type="ECO:0000256" key="10">
    <source>
        <dbReference type="ARBA" id="ARBA00033751"/>
    </source>
</evidence>
<feature type="transmembrane region" description="Helical" evidence="12">
    <location>
        <begin position="193"/>
        <end position="215"/>
    </location>
</feature>
<evidence type="ECO:0000256" key="3">
    <source>
        <dbReference type="ARBA" id="ARBA00022475"/>
    </source>
</evidence>
<evidence type="ECO:0000256" key="1">
    <source>
        <dbReference type="ARBA" id="ARBA00004651"/>
    </source>
</evidence>
<dbReference type="InterPro" id="IPR013589">
    <property type="entry name" value="Bac_transglu_N"/>
</dbReference>
<dbReference type="GO" id="GO:0018909">
    <property type="term" value="P:dodecyl sulfate metabolic process"/>
    <property type="evidence" value="ECO:0007669"/>
    <property type="project" value="InterPro"/>
</dbReference>
<dbReference type="SUPFAM" id="SSF55718">
    <property type="entry name" value="SCP-like"/>
    <property type="match status" value="1"/>
</dbReference>
<comment type="caution">
    <text evidence="15">The sequence shown here is derived from an EMBL/GenBank/DDBJ whole genome shotgun (WGS) entry which is preliminary data.</text>
</comment>
<accession>A0A812S087</accession>
<organism evidence="15 16">
    <name type="scientific">Symbiodinium pilosum</name>
    <name type="common">Dinoflagellate</name>
    <dbReference type="NCBI Taxonomy" id="2952"/>
    <lineage>
        <taxon>Eukaryota</taxon>
        <taxon>Sar</taxon>
        <taxon>Alveolata</taxon>
        <taxon>Dinophyceae</taxon>
        <taxon>Suessiales</taxon>
        <taxon>Symbiodiniaceae</taxon>
        <taxon>Symbiodinium</taxon>
    </lineage>
</organism>
<dbReference type="PROSITE" id="PS00873">
    <property type="entry name" value="NA_ALANINE_SYMP"/>
    <property type="match status" value="1"/>
</dbReference>
<protein>
    <submittedName>
        <fullName evidence="15">YjcS protein</fullName>
    </submittedName>
</protein>
<dbReference type="InterPro" id="IPR007296">
    <property type="entry name" value="DUF403"/>
</dbReference>
<feature type="transmembrane region" description="Helical" evidence="12">
    <location>
        <begin position="222"/>
        <end position="245"/>
    </location>
</feature>
<comment type="similarity">
    <text evidence="10">Belongs to the metallo-beta-lactamase superfamily. Type III sulfatase family.</text>
</comment>
<evidence type="ECO:0000259" key="13">
    <source>
        <dbReference type="SMART" id="SM00460"/>
    </source>
</evidence>
<feature type="domain" description="Transglutaminase-like" evidence="13">
    <location>
        <begin position="1351"/>
        <end position="1420"/>
    </location>
</feature>
<evidence type="ECO:0000256" key="5">
    <source>
        <dbReference type="ARBA" id="ARBA00022723"/>
    </source>
</evidence>
<dbReference type="Pfam" id="PF01235">
    <property type="entry name" value="Na_Ala_symp"/>
    <property type="match status" value="1"/>
</dbReference>
<evidence type="ECO:0000256" key="8">
    <source>
        <dbReference type="ARBA" id="ARBA00022989"/>
    </source>
</evidence>
<evidence type="ECO:0000256" key="9">
    <source>
        <dbReference type="ARBA" id="ARBA00023136"/>
    </source>
</evidence>
<keyword evidence="16" id="KW-1185">Reference proteome</keyword>
<keyword evidence="2" id="KW-0813">Transport</keyword>
<dbReference type="Pfam" id="PF01841">
    <property type="entry name" value="Transglut_core"/>
    <property type="match status" value="1"/>
</dbReference>
<dbReference type="Pfam" id="PF14864">
    <property type="entry name" value="Alkyl_sulf_C"/>
    <property type="match status" value="1"/>
</dbReference>
<keyword evidence="5" id="KW-0479">Metal-binding</keyword>
<dbReference type="Gene3D" id="3.10.620.30">
    <property type="match status" value="1"/>
</dbReference>
<sequence length="2108" mass="231989">MIDQIEAVTTSIADLAWGPWLLVLLLGGGLVFLIRSRFVPFRYLPHAIDLLRGKYNDPHDPGQISHFKALSAAMAGTIGMGNIAGVALAIAIGGPGAIFWMWMTAIVGMATKFFTCSLAVMYRGKDSAGDLQGGPMYVIREALPKRMHFLAYLFAGTGLIGCLPALQSNQLIQIFRDLVAIEYGLLSPETDPLMFNLAAGVVLAALTASVVFGGIQRISNVAAAMVPSMSVLYVGSAALALILNADAVPGAIALIMADAFTGDAVAGGGLLAMILYGIRRGAYSNEAGMGTESLAHGAARTKEPIREGLVAMLGPVLDTLIICTATAMMILISGVWTSSDAEGVTLTAAAFTQLLGPAGTLIVFICVICFATTTIFTYSFYGAQCTGFLFGAHNKRYYLYVYVGFILVASVISINAAVSIIDTSFALMAIPTMVPANAFDELARGATPGHWRDVMSFFTSSDGLGGTPQPEHLRAEMLVRDLDVKRPTRLDPLPFTLPTHEWRKLELGLTQRARLLNRITADLYGPKTLLNVGGLPPALLFGNPRFLLPMYNYRAANAEYLQLLAFDIGRSPDGQWRVLADWTEAPEGLGMCLENRVLAGQAMPELFQQMGTQRLAAFYRAFAQHLTDRAAQTTPEGITAILSPGPDHSNYFEHAYLGQYFGFPVVEGADLTVRGQTLQLKTLEGLKPVGSLLRHAQASGCDQLFLDPRSKDGVAGLANIARSGQVHIANALGSGVLENDAFMSFLPSLCESLLDEELLLPSLATWWCGQPEEAAYVAENASQLHIGSAFRRPELFASTIESYQDPNLQTTDTEANTAAYNQIGRELINLSHSPYVNNEGQIVSGPTVLRLFVCMTEEGYRLMPGGIARVASADGEISKDIWLGRDQVEPINTPEIQPTHLTRRSDRDLPSRTADDLFWLGRYLERCEGAVRAYRSLFSHVVEGSSDDQQMLLNTAVQLLVDLDMLTLAQAKQLTQVSSTTVIAREWWSVLFNPESNVGLFKLLNNIHRLASQVRERLSGDAWRMFRALAQTPAQQRWRLGQVSDALALMDQLIERLSGLSGQIQENMTRSYGWRLLELGRRLERGQFGLRVMNELVSHSTGSTYMYLLLDLCDSTITYRSRYQNVPTLENLLHLLLLDETNPRSMIYQITQLQEVMAEMPLDQSNEGLSESQRILLIAYHELVLAEPEKMANVISKVLRLKPREMFGRQTLLEHHINLSLVGTEIQEIQDYFGNTVHEVRLHTPHKKLRIDSECLVDVIPRGDFMLDLSPTWESVVDAMKVPQSSEHWQAAQFCYPSRHIDVDAAREFAQQFIEPEAPVLRLVLAINQYIHNEFAYTGGVTNVYTEVSEIIAKRIGVCQDFAHVAIATIRALGLPARYVSGYILSQIPGQPTLVGAEASHAWISVFCPKFGWIDFDPTNDLITSEQHITLGWGRDYADVAPTRGSILGGGAQALKVDVRVRPAAMDYSPLDSKQQQAKPATQHTQSAQRLVEQTLPFSDRRSFDNAQRGFIATLEPLTITRDNGHVTYDLSEMDFLQGEAPATVNPSLWRQAQLNALYNGLYEVTDGVYQVRSFDIANMTLIRGEKGWVIIDPLTSSESSAAALALANQHLGERPVSAVLITHSHADHFAGILGVVSAEDVASGKVPLVAPQHFVQEALSENVLAGNVMGRRATYMYGNLLKPGPQAFVSTGLGAALSMGSTGFIVPSDYVCQTGETRTLDGIEFEFQMTPGTEAPAEFVFYLPQFKALCMAEITSHHLHNVYTLRGAQVRDALAWSAQIRESIALFGDRLEIQFACHHWPIWGRDEAVEYLQKQSDLYKYIHDQTLRLANQGYTKEEIAERISLPDVLGHEFYNRGYYGSLHHNVRAVYVKYLGFFNGNPATLHTLPPSEAATRYVDAMGGANRVVVLAQAAFDEGDYRWVGELLNHVMMTDPGHTDARALLADALEQMGYQAESAVWRNFYLCGALELREGLPKGSNFNASEGMARGMPLANLFQVMAVRLLPDAAEGLDLALNLHMTDIDEHWLMTIRHSVLNAYPDKTSDQPTATVTTSSMGFKRLMMGLTDAASLMQDNDLQITGDVEALARLGTLFDSFPRRFPIMTPRPA</sequence>
<reference evidence="15" key="1">
    <citation type="submission" date="2021-02" db="EMBL/GenBank/DDBJ databases">
        <authorList>
            <person name="Dougan E. K."/>
            <person name="Rhodes N."/>
            <person name="Thang M."/>
            <person name="Chan C."/>
        </authorList>
    </citation>
    <scope>NUCLEOTIDE SEQUENCE</scope>
</reference>
<dbReference type="NCBIfam" id="TIGR00835">
    <property type="entry name" value="agcS"/>
    <property type="match status" value="1"/>
</dbReference>
<dbReference type="Gene3D" id="3.30.1050.10">
    <property type="entry name" value="SCP2 sterol-binding domain"/>
    <property type="match status" value="1"/>
</dbReference>
<dbReference type="FunFam" id="3.60.15.30:FF:000001">
    <property type="entry name" value="Alkyl/aryl-sulfatase BDS1"/>
    <property type="match status" value="1"/>
</dbReference>
<dbReference type="GO" id="GO:0005283">
    <property type="term" value="F:amino acid:sodium symporter activity"/>
    <property type="evidence" value="ECO:0007669"/>
    <property type="project" value="InterPro"/>
</dbReference>
<evidence type="ECO:0000313" key="16">
    <source>
        <dbReference type="Proteomes" id="UP000649617"/>
    </source>
</evidence>
<evidence type="ECO:0000256" key="6">
    <source>
        <dbReference type="ARBA" id="ARBA00022801"/>
    </source>
</evidence>
<feature type="transmembrane region" description="Helical" evidence="12">
    <location>
        <begin position="15"/>
        <end position="34"/>
    </location>
</feature>
<dbReference type="InterPro" id="IPR029228">
    <property type="entry name" value="Alkyl_sulf_dimr"/>
</dbReference>
<feature type="transmembrane region" description="Helical" evidence="12">
    <location>
        <begin position="309"/>
        <end position="336"/>
    </location>
</feature>
<feature type="region of interest" description="Disordered" evidence="11">
    <location>
        <begin position="1469"/>
        <end position="1488"/>
    </location>
</feature>
<dbReference type="GO" id="GO:0046983">
    <property type="term" value="F:protein dimerization activity"/>
    <property type="evidence" value="ECO:0007669"/>
    <property type="project" value="InterPro"/>
</dbReference>
<dbReference type="Proteomes" id="UP000649617">
    <property type="component" value="Unassembled WGS sequence"/>
</dbReference>
<dbReference type="GO" id="GO:0005886">
    <property type="term" value="C:plasma membrane"/>
    <property type="evidence" value="ECO:0007669"/>
    <property type="project" value="UniProtKB-SubCell"/>
</dbReference>
<dbReference type="InterPro" id="IPR038765">
    <property type="entry name" value="Papain-like_cys_pep_sf"/>
</dbReference>
<dbReference type="InterPro" id="IPR025841">
    <property type="entry name" value="CP_ATPgrasp_2"/>
</dbReference>
<gene>
    <name evidence="15" type="primary">yjcS</name>
    <name evidence="15" type="ORF">SPIL2461_LOCUS11472</name>
</gene>
<evidence type="ECO:0000259" key="14">
    <source>
        <dbReference type="SMART" id="SM00849"/>
    </source>
</evidence>
<dbReference type="Pfam" id="PF04168">
    <property type="entry name" value="Alpha-E"/>
    <property type="match status" value="1"/>
</dbReference>
<evidence type="ECO:0000256" key="4">
    <source>
        <dbReference type="ARBA" id="ARBA00022692"/>
    </source>
</evidence>
<feature type="compositionally biased region" description="Polar residues" evidence="11">
    <location>
        <begin position="1472"/>
        <end position="1488"/>
    </location>
</feature>
<evidence type="ECO:0000256" key="2">
    <source>
        <dbReference type="ARBA" id="ARBA00022448"/>
    </source>
</evidence>
<dbReference type="InterPro" id="IPR044097">
    <property type="entry name" value="Bds1/SdsA1_MBL-fold"/>
</dbReference>
<keyword evidence="7" id="KW-0862">Zinc</keyword>
<evidence type="ECO:0000256" key="7">
    <source>
        <dbReference type="ARBA" id="ARBA00022833"/>
    </source>
</evidence>
<dbReference type="GO" id="GO:0018741">
    <property type="term" value="F:linear primary-alkylsulfatase activity"/>
    <property type="evidence" value="ECO:0007669"/>
    <property type="project" value="InterPro"/>
</dbReference>
<keyword evidence="6" id="KW-0378">Hydrolase</keyword>
<feature type="transmembrane region" description="Helical" evidence="12">
    <location>
        <begin position="399"/>
        <end position="421"/>
    </location>
</feature>
<dbReference type="Gene3D" id="1.25.40.880">
    <property type="entry name" value="Alkyl sulfatase, dimerisation domain"/>
    <property type="match status" value="1"/>
</dbReference>
<dbReference type="Gene3D" id="3.60.15.30">
    <property type="entry name" value="Metallo-beta-lactamase domain"/>
    <property type="match status" value="1"/>
</dbReference>
<dbReference type="EMBL" id="CAJNIZ010022224">
    <property type="protein sequence ID" value="CAE7460171.1"/>
    <property type="molecule type" value="Genomic_DNA"/>
</dbReference>
<dbReference type="PANTHER" id="PTHR43223:SF1">
    <property type="entry name" value="ALKYL_ARYL-SULFATASE BDS1"/>
    <property type="match status" value="1"/>
</dbReference>
<dbReference type="SMART" id="SM00460">
    <property type="entry name" value="TGc"/>
    <property type="match status" value="1"/>
</dbReference>
<proteinExistence type="inferred from homology"/>
<dbReference type="GO" id="GO:0046872">
    <property type="term" value="F:metal ion binding"/>
    <property type="evidence" value="ECO:0007669"/>
    <property type="project" value="UniProtKB-KW"/>
</dbReference>
<dbReference type="SUPFAM" id="SSF56281">
    <property type="entry name" value="Metallo-hydrolase/oxidoreductase"/>
    <property type="match status" value="1"/>
</dbReference>
<keyword evidence="3" id="KW-1003">Cell membrane</keyword>
<name>A0A812S087_SYMPI</name>
<dbReference type="Pfam" id="PF00753">
    <property type="entry name" value="Lactamase_B"/>
    <property type="match status" value="1"/>
</dbReference>
<feature type="domain" description="Metallo-beta-lactamase" evidence="14">
    <location>
        <begin position="1577"/>
        <end position="1799"/>
    </location>
</feature>
<evidence type="ECO:0000256" key="12">
    <source>
        <dbReference type="SAM" id="Phobius"/>
    </source>
</evidence>
<dbReference type="InterPro" id="IPR036866">
    <property type="entry name" value="RibonucZ/Hydroxyglut_hydro"/>
</dbReference>
<dbReference type="PANTHER" id="PTHR43223">
    <property type="entry name" value="ALKYL/ARYL-SULFATASE"/>
    <property type="match status" value="1"/>
</dbReference>
<feature type="transmembrane region" description="Helical" evidence="12">
    <location>
        <begin position="149"/>
        <end position="166"/>
    </location>
</feature>
<dbReference type="Pfam" id="PF08379">
    <property type="entry name" value="Bact_transglu_N"/>
    <property type="match status" value="1"/>
</dbReference>
<dbReference type="SUPFAM" id="SSF54001">
    <property type="entry name" value="Cysteine proteinases"/>
    <property type="match status" value="1"/>
</dbReference>
<dbReference type="InterPro" id="IPR029229">
    <property type="entry name" value="Alkyl_sulf_C"/>
</dbReference>
<feature type="transmembrane region" description="Helical" evidence="12">
    <location>
        <begin position="98"/>
        <end position="122"/>
    </location>
</feature>
<dbReference type="InterPro" id="IPR052195">
    <property type="entry name" value="Bact_Alkyl/Aryl-Sulfatase"/>
</dbReference>
<dbReference type="InterPro" id="IPR038536">
    <property type="entry name" value="Alkyl/aryl-sulf_dimr_sf"/>
</dbReference>
<dbReference type="SUPFAM" id="SSF56059">
    <property type="entry name" value="Glutathione synthetase ATP-binding domain-like"/>
    <property type="match status" value="1"/>
</dbReference>